<proteinExistence type="predicted"/>
<dbReference type="Gene3D" id="3.80.10.10">
    <property type="entry name" value="Ribonuclease Inhibitor"/>
    <property type="match status" value="1"/>
</dbReference>
<accession>A0AAJ7WJ36</accession>
<dbReference type="PANTHER" id="PTHR48051">
    <property type="match status" value="1"/>
</dbReference>
<keyword evidence="1" id="KW-0433">Leucine-rich repeat</keyword>
<dbReference type="InterPro" id="IPR057437">
    <property type="entry name" value="PIF1/LRR1_PH"/>
</dbReference>
<dbReference type="AlphaFoldDB" id="A0AAJ7WJ36"/>
<evidence type="ECO:0000313" key="5">
    <source>
        <dbReference type="Proteomes" id="UP000694867"/>
    </source>
</evidence>
<evidence type="ECO:0000256" key="1">
    <source>
        <dbReference type="ARBA" id="ARBA00022614"/>
    </source>
</evidence>
<protein>
    <submittedName>
        <fullName evidence="6">Leucine-rich repeat-containing G-protein coupled receptor 5</fullName>
    </submittedName>
</protein>
<dbReference type="InterPro" id="IPR032675">
    <property type="entry name" value="LRR_dom_sf"/>
</dbReference>
<reference evidence="6" key="1">
    <citation type="submission" date="2025-08" db="UniProtKB">
        <authorList>
            <consortium name="RefSeq"/>
        </authorList>
    </citation>
    <scope>IDENTIFICATION</scope>
</reference>
<keyword evidence="5" id="KW-1185">Reference proteome</keyword>
<sequence>MRLTCEVHIGFRKSGRPVRRLGAATITIRSNLRDSRVYNLVISTNKQIECGLYKNLKINIVKLFTSCVKEGKMTISFNEPPHDVLIRKATVPQLEKFLSILRAIGKGEEISTRFLKEAKMEAPPPRVMKISERSQYPVRGFPSSLERLHINCIKLSRIQKSILDLSNLVELCLDDNSLKAIPAEISNTRLVSLSLANNDLTEVNDIFLGPLGRTIKDLNLSNNRIRRLTYSIARPKFRSLDLSHNDLHELPTFFQGGPELKLLRLEGTNVRHLPSSFMAKTAKVVMAGTHSSELIVKFDRSANCPKLLDLCCIRIHQTSAVVDLPFELVMPRAVHAYLLSFVRCRVCGRFTFPSANRRSIAIVAYLDLMNSFESLAGDGSSVGTRLDYLCSEGCFDYYKRRHDHT</sequence>
<evidence type="ECO:0000313" key="6">
    <source>
        <dbReference type="RefSeq" id="XP_028969008.1"/>
    </source>
</evidence>
<keyword evidence="3" id="KW-0539">Nucleus</keyword>
<evidence type="ECO:0000256" key="3">
    <source>
        <dbReference type="ARBA" id="ARBA00023242"/>
    </source>
</evidence>
<dbReference type="SUPFAM" id="SSF52058">
    <property type="entry name" value="L domain-like"/>
    <property type="match status" value="1"/>
</dbReference>
<evidence type="ECO:0000259" key="4">
    <source>
        <dbReference type="Pfam" id="PF25344"/>
    </source>
</evidence>
<organism evidence="5 6">
    <name type="scientific">Galendromus occidentalis</name>
    <name type="common">western predatory mite</name>
    <dbReference type="NCBI Taxonomy" id="34638"/>
    <lineage>
        <taxon>Eukaryota</taxon>
        <taxon>Metazoa</taxon>
        <taxon>Ecdysozoa</taxon>
        <taxon>Arthropoda</taxon>
        <taxon>Chelicerata</taxon>
        <taxon>Arachnida</taxon>
        <taxon>Acari</taxon>
        <taxon>Parasitiformes</taxon>
        <taxon>Mesostigmata</taxon>
        <taxon>Gamasina</taxon>
        <taxon>Phytoseioidea</taxon>
        <taxon>Phytoseiidae</taxon>
        <taxon>Typhlodrominae</taxon>
        <taxon>Galendromus</taxon>
    </lineage>
</organism>
<keyword evidence="2" id="KW-0677">Repeat</keyword>
<dbReference type="KEGG" id="goe:100905512"/>
<evidence type="ECO:0000256" key="2">
    <source>
        <dbReference type="ARBA" id="ARBA00022737"/>
    </source>
</evidence>
<dbReference type="GeneID" id="100905512"/>
<dbReference type="Pfam" id="PF00560">
    <property type="entry name" value="LRR_1"/>
    <property type="match status" value="1"/>
</dbReference>
<keyword evidence="6" id="KW-0675">Receptor</keyword>
<dbReference type="CTD" id="34449"/>
<dbReference type="InterPro" id="IPR001611">
    <property type="entry name" value="Leu-rich_rpt"/>
</dbReference>
<dbReference type="Proteomes" id="UP000694867">
    <property type="component" value="Unplaced"/>
</dbReference>
<gene>
    <name evidence="6" type="primary">LOC100905512</name>
</gene>
<dbReference type="RefSeq" id="XP_028969008.1">
    <property type="nucleotide sequence ID" value="XM_029113175.1"/>
</dbReference>
<dbReference type="Pfam" id="PF25344">
    <property type="entry name" value="PH_LRR1"/>
    <property type="match status" value="1"/>
</dbReference>
<dbReference type="PANTHER" id="PTHR48051:SF1">
    <property type="entry name" value="RAS SUPPRESSOR PROTEIN 1"/>
    <property type="match status" value="1"/>
</dbReference>
<dbReference type="InterPro" id="IPR050216">
    <property type="entry name" value="LRR_domain-containing"/>
</dbReference>
<dbReference type="GO" id="GO:0005737">
    <property type="term" value="C:cytoplasm"/>
    <property type="evidence" value="ECO:0007669"/>
    <property type="project" value="TreeGrafter"/>
</dbReference>
<name>A0AAJ7WJ36_9ACAR</name>
<feature type="domain" description="PIF1/LRR1 pleckstrin homology" evidence="4">
    <location>
        <begin position="1"/>
        <end position="115"/>
    </location>
</feature>